<reference evidence="3" key="2">
    <citation type="submission" date="2023-01" db="EMBL/GenBank/DDBJ databases">
        <title>Human gut microbiome strain richness.</title>
        <authorList>
            <person name="Chen-Liaw A."/>
        </authorList>
    </citation>
    <scope>NUCLEOTIDE SEQUENCE</scope>
    <source>
        <strain evidence="3">1001283st1_D2_1001283B150209_150212</strain>
    </source>
</reference>
<feature type="signal peptide" evidence="1">
    <location>
        <begin position="1"/>
        <end position="28"/>
    </location>
</feature>
<sequence length="40" mass="4394">MSKKMCKRIFSVILSLGLVMVQSMNVNAAGNEIGKYSVFV</sequence>
<reference evidence="2 4" key="1">
    <citation type="submission" date="2015-09" db="EMBL/GenBank/DDBJ databases">
        <authorList>
            <consortium name="Pathogen Informatics"/>
        </authorList>
    </citation>
    <scope>NUCLEOTIDE SEQUENCE [LARGE SCALE GENOMIC DNA]</scope>
    <source>
        <strain evidence="2 4">2789STDY5834968</strain>
    </source>
</reference>
<accession>A0A173VDA7</accession>
<dbReference type="AlphaFoldDB" id="A0A173VDA7"/>
<gene>
    <name evidence="2" type="ORF">ERS852580_02821</name>
    <name evidence="3" type="ORF">PNE45_10435</name>
</gene>
<dbReference type="EMBL" id="JAQLYE010000017">
    <property type="protein sequence ID" value="MDB8018450.1"/>
    <property type="molecule type" value="Genomic_DNA"/>
</dbReference>
<dbReference type="Proteomes" id="UP000095673">
    <property type="component" value="Unassembled WGS sequence"/>
</dbReference>
<dbReference type="Proteomes" id="UP001212823">
    <property type="component" value="Unassembled WGS sequence"/>
</dbReference>
<evidence type="ECO:0000313" key="4">
    <source>
        <dbReference type="Proteomes" id="UP000095673"/>
    </source>
</evidence>
<keyword evidence="1" id="KW-0732">Signal</keyword>
<evidence type="ECO:0000256" key="1">
    <source>
        <dbReference type="SAM" id="SignalP"/>
    </source>
</evidence>
<protein>
    <submittedName>
        <fullName evidence="2">Uncharacterized protein</fullName>
    </submittedName>
</protein>
<evidence type="ECO:0000313" key="3">
    <source>
        <dbReference type="EMBL" id="MDB8018450.1"/>
    </source>
</evidence>
<feature type="chain" id="PRO_5008013778" evidence="1">
    <location>
        <begin position="29"/>
        <end position="40"/>
    </location>
</feature>
<organism evidence="2 4">
    <name type="scientific">Agathobacter rectalis</name>
    <dbReference type="NCBI Taxonomy" id="39491"/>
    <lineage>
        <taxon>Bacteria</taxon>
        <taxon>Bacillati</taxon>
        <taxon>Bacillota</taxon>
        <taxon>Clostridia</taxon>
        <taxon>Lachnospirales</taxon>
        <taxon>Lachnospiraceae</taxon>
        <taxon>Agathobacter</taxon>
    </lineage>
</organism>
<proteinExistence type="predicted"/>
<name>A0A173VDA7_9FIRM</name>
<dbReference type="GeneID" id="86988177"/>
<dbReference type="EMBL" id="CYXM01000016">
    <property type="protein sequence ID" value="CUN24187.1"/>
    <property type="molecule type" value="Genomic_DNA"/>
</dbReference>
<dbReference type="RefSeq" id="WP_012742213.1">
    <property type="nucleotide sequence ID" value="NZ_CP092643.1"/>
</dbReference>
<evidence type="ECO:0000313" key="2">
    <source>
        <dbReference type="EMBL" id="CUN24187.1"/>
    </source>
</evidence>